<dbReference type="Proteomes" id="UP000008311">
    <property type="component" value="Unassembled WGS sequence"/>
</dbReference>
<keyword evidence="3" id="KW-1185">Reference proteome</keyword>
<reference evidence="3" key="1">
    <citation type="journal article" date="2010" name="Nat. Biotechnol.">
        <title>Draft genome sequence of the oilseed species Ricinus communis.</title>
        <authorList>
            <person name="Chan A.P."/>
            <person name="Crabtree J."/>
            <person name="Zhao Q."/>
            <person name="Lorenzi H."/>
            <person name="Orvis J."/>
            <person name="Puiu D."/>
            <person name="Melake-Berhan A."/>
            <person name="Jones K.M."/>
            <person name="Redman J."/>
            <person name="Chen G."/>
            <person name="Cahoon E.B."/>
            <person name="Gedil M."/>
            <person name="Stanke M."/>
            <person name="Haas B.J."/>
            <person name="Wortman J.R."/>
            <person name="Fraser-Liggett C.M."/>
            <person name="Ravel J."/>
            <person name="Rabinowicz P.D."/>
        </authorList>
    </citation>
    <scope>NUCLEOTIDE SEQUENCE [LARGE SCALE GENOMIC DNA]</scope>
    <source>
        <strain evidence="3">cv. Hale</strain>
    </source>
</reference>
<dbReference type="InParanoid" id="B9SVK6"/>
<accession>B9SVK6</accession>
<name>B9SVK6_RICCO</name>
<proteinExistence type="predicted"/>
<evidence type="ECO:0000313" key="2">
    <source>
        <dbReference type="EMBL" id="EEF32325.1"/>
    </source>
</evidence>
<dbReference type="EMBL" id="EQ974170">
    <property type="protein sequence ID" value="EEF32325.1"/>
    <property type="molecule type" value="Genomic_DNA"/>
</dbReference>
<keyword evidence="1" id="KW-0175">Coiled coil</keyword>
<gene>
    <name evidence="2" type="ORF">RCOM_0793470</name>
</gene>
<sequence>MLESREARSEEKAEKAALLEKQVAVQQEEDEVIRYYIRATHKFNKTALAPFQSTKSKHGRKMQGKFDPDRDLVKVLFSRMKLWEEYDTLRAMMILKEEDDIEDLGGLGISDSHEFDGNNKNLECCLQWIMGYTYESMRTHELASAYLLIQSEWMTMISTRQSEENPILFRESLAESNLVSACGYISF</sequence>
<organism evidence="2 3">
    <name type="scientific">Ricinus communis</name>
    <name type="common">Castor bean</name>
    <dbReference type="NCBI Taxonomy" id="3988"/>
    <lineage>
        <taxon>Eukaryota</taxon>
        <taxon>Viridiplantae</taxon>
        <taxon>Streptophyta</taxon>
        <taxon>Embryophyta</taxon>
        <taxon>Tracheophyta</taxon>
        <taxon>Spermatophyta</taxon>
        <taxon>Magnoliopsida</taxon>
        <taxon>eudicotyledons</taxon>
        <taxon>Gunneridae</taxon>
        <taxon>Pentapetalae</taxon>
        <taxon>rosids</taxon>
        <taxon>fabids</taxon>
        <taxon>Malpighiales</taxon>
        <taxon>Euphorbiaceae</taxon>
        <taxon>Acalyphoideae</taxon>
        <taxon>Acalypheae</taxon>
        <taxon>Ricinus</taxon>
    </lineage>
</organism>
<evidence type="ECO:0000313" key="3">
    <source>
        <dbReference type="Proteomes" id="UP000008311"/>
    </source>
</evidence>
<protein>
    <submittedName>
        <fullName evidence="2">Uncharacterized protein</fullName>
    </submittedName>
</protein>
<feature type="coiled-coil region" evidence="1">
    <location>
        <begin position="2"/>
        <end position="29"/>
    </location>
</feature>
<evidence type="ECO:0000256" key="1">
    <source>
        <dbReference type="SAM" id="Coils"/>
    </source>
</evidence>
<dbReference type="AlphaFoldDB" id="B9SVK6"/>